<evidence type="ECO:0000259" key="2">
    <source>
        <dbReference type="PROSITE" id="PS51737"/>
    </source>
</evidence>
<sequence length="509" mass="57002">MPIAPEFLSLAYPGQEFPAYLYGRASRDPKRKGRSVQSQLDEGRATCLDAGWPIAGEFKDVDRSASAYARRTRDEFEEMIAGIQAGECRILVAFEASRYYRDLEAYVRLRRVCREAGVLLCYNGQVYDLSKSADRKATAQDAVNAEGEADDIRERNLRTTRLNAKRGGAHGPVPDGYKRRYDPDSGDLVDQIPHPDRAGLITEIFRRAAAAEPLAAICRDLNERGETTHRGKAWQRHHLHAILRNPAYIGHRRHLGVDTGKGMWAPICDDEDFAETFQAVQEILSLPGRQLSPGPEAQHLQTGIALCGEHPDEPPLRSVTVRGRTNYNCSTRYDVAMREDRMDAFVEESVITWLASDEAVAAFEDNTDDERTRKARIRLKVLEEQLEAAQKQARTLRPDGMGMLLSIDSLAGLEAELTPQIDKARQESRSLHVPALLRDLLGKPRADVDRAWNEALTLPQRRMILRMVVTIRLFKAGSRGVRAIEPGRITLSYVGEPGFKPVGGNRAKQ</sequence>
<organism evidence="3 4">
    <name type="scientific">Streptomyces scabiei (strain 87.22)</name>
    <dbReference type="NCBI Taxonomy" id="680198"/>
    <lineage>
        <taxon>Bacteria</taxon>
        <taxon>Bacillati</taxon>
        <taxon>Actinomycetota</taxon>
        <taxon>Actinomycetes</taxon>
        <taxon>Kitasatosporales</taxon>
        <taxon>Streptomycetaceae</taxon>
        <taxon>Streptomyces</taxon>
    </lineage>
</organism>
<dbReference type="AlphaFoldDB" id="C9ZE31"/>
<evidence type="ECO:0000313" key="3">
    <source>
        <dbReference type="EMBL" id="CBG73463.1"/>
    </source>
</evidence>
<dbReference type="eggNOG" id="COG1961">
    <property type="taxonomic scope" value="Bacteria"/>
</dbReference>
<dbReference type="InterPro" id="IPR011109">
    <property type="entry name" value="DNA_bind_recombinase_dom"/>
</dbReference>
<dbReference type="SMART" id="SM00857">
    <property type="entry name" value="Resolvase"/>
    <property type="match status" value="1"/>
</dbReference>
<dbReference type="Gene3D" id="3.40.50.1390">
    <property type="entry name" value="Resolvase, N-terminal catalytic domain"/>
    <property type="match status" value="1"/>
</dbReference>
<dbReference type="RefSeq" id="WP_013004020.1">
    <property type="nucleotide sequence ID" value="NC_013929.1"/>
</dbReference>
<dbReference type="HOGENOM" id="CLU_010686_18_18_11"/>
<dbReference type="InterPro" id="IPR006119">
    <property type="entry name" value="Resolv_N"/>
</dbReference>
<dbReference type="STRING" id="680198.SCAB_64601"/>
<dbReference type="GeneID" id="24308649"/>
<dbReference type="Pfam" id="PF07508">
    <property type="entry name" value="Recombinase"/>
    <property type="match status" value="1"/>
</dbReference>
<dbReference type="CDD" id="cd00338">
    <property type="entry name" value="Ser_Recombinase"/>
    <property type="match status" value="1"/>
</dbReference>
<dbReference type="InterPro" id="IPR050639">
    <property type="entry name" value="SSR_resolvase"/>
</dbReference>
<proteinExistence type="predicted"/>
<dbReference type="KEGG" id="scb:SCAB_64601"/>
<dbReference type="EMBL" id="FN554889">
    <property type="protein sequence ID" value="CBG73463.1"/>
    <property type="molecule type" value="Genomic_DNA"/>
</dbReference>
<dbReference type="SUPFAM" id="SSF53041">
    <property type="entry name" value="Resolvase-like"/>
    <property type="match status" value="1"/>
</dbReference>
<name>C9ZE31_STRSW</name>
<gene>
    <name evidence="3" type="ordered locus">SCAB_64601</name>
</gene>
<evidence type="ECO:0000256" key="1">
    <source>
        <dbReference type="SAM" id="Coils"/>
    </source>
</evidence>
<dbReference type="GO" id="GO:0000150">
    <property type="term" value="F:DNA strand exchange activity"/>
    <property type="evidence" value="ECO:0007669"/>
    <property type="project" value="InterPro"/>
</dbReference>
<accession>C9ZE31</accession>
<feature type="domain" description="Recombinase" evidence="2">
    <location>
        <begin position="174"/>
        <end position="290"/>
    </location>
</feature>
<dbReference type="PANTHER" id="PTHR30461:SF23">
    <property type="entry name" value="DNA RECOMBINASE-RELATED"/>
    <property type="match status" value="1"/>
</dbReference>
<reference evidence="3 4" key="1">
    <citation type="journal article" date="2010" name="Mol. Plant Microbe Interact.">
        <title>Streptomyces scabies 87-22 contains a coronafacic acid-like biosynthetic cluster that contributes to plant-microbe interactions.</title>
        <authorList>
            <person name="Bignell D.R."/>
            <person name="Seipke R.F."/>
            <person name="Huguet-Tapia J.C."/>
            <person name="Chambers A.H."/>
            <person name="Parry R.J."/>
            <person name="Loria R."/>
        </authorList>
    </citation>
    <scope>NUCLEOTIDE SEQUENCE [LARGE SCALE GENOMIC DNA]</scope>
    <source>
        <strain evidence="3 4">87.22</strain>
    </source>
</reference>
<feature type="coiled-coil region" evidence="1">
    <location>
        <begin position="372"/>
        <end position="399"/>
    </location>
</feature>
<dbReference type="Gene3D" id="3.90.1750.20">
    <property type="entry name" value="Putative Large Serine Recombinase, Chain B, Domain 2"/>
    <property type="match status" value="1"/>
</dbReference>
<keyword evidence="1" id="KW-0175">Coiled coil</keyword>
<dbReference type="PROSITE" id="PS51737">
    <property type="entry name" value="RECOMBINASE_DNA_BIND"/>
    <property type="match status" value="1"/>
</dbReference>
<dbReference type="PANTHER" id="PTHR30461">
    <property type="entry name" value="DNA-INVERTASE FROM LAMBDOID PROPHAGE"/>
    <property type="match status" value="1"/>
</dbReference>
<keyword evidence="4" id="KW-1185">Reference proteome</keyword>
<dbReference type="InterPro" id="IPR036162">
    <property type="entry name" value="Resolvase-like_N_sf"/>
</dbReference>
<evidence type="ECO:0000313" key="4">
    <source>
        <dbReference type="Proteomes" id="UP000001444"/>
    </source>
</evidence>
<dbReference type="InterPro" id="IPR038109">
    <property type="entry name" value="DNA_bind_recomb_sf"/>
</dbReference>
<dbReference type="Pfam" id="PF00239">
    <property type="entry name" value="Resolvase"/>
    <property type="match status" value="1"/>
</dbReference>
<dbReference type="GO" id="GO:0003677">
    <property type="term" value="F:DNA binding"/>
    <property type="evidence" value="ECO:0007669"/>
    <property type="project" value="InterPro"/>
</dbReference>
<protein>
    <submittedName>
        <fullName evidence="3">Putative prophage protein</fullName>
    </submittedName>
</protein>
<dbReference type="Proteomes" id="UP000001444">
    <property type="component" value="Chromosome"/>
</dbReference>